<evidence type="ECO:0000313" key="2">
    <source>
        <dbReference type="WBParaSite" id="RSKR_0000721100.1"/>
    </source>
</evidence>
<protein>
    <submittedName>
        <fullName evidence="2">FYVE-type domain-containing protein</fullName>
    </submittedName>
</protein>
<name>A0AC35U4A5_9BILA</name>
<sequence length="365" mass="41945">MSQEDEPNLKDDIVTSEVPSVGNKELTTSDLENRLKDLEILNAKYQSDLLTERVYRQEQENKMIDLVNTTEIKLKEAQSGHSKLLESMNNVERNYTYNLGKLRDELSVSTSNSNRLESDFMDVSNRYKNLLLINKQTAMEMQQQEINIPDTMEELQFYALTLREELIQAKSVKEHESNESKNEIALLSDHCKQLQEANASLEYLKNIHHQYKACQHELNKLTKSVDKYRAALEESGKTIERLSESNDEMRQKAINLQTELDTSETVQKDFVRLSQSLQIQLEKIRQSSQEVRWQFEDDVGSCNGCNSVFSKAKPKVHCLHCGKIFCPPCLPLSVPSGPKRRPARVCNVCHTLLNPDSAPFFSNQK</sequence>
<dbReference type="WBParaSite" id="RSKR_0000721100.1">
    <property type="protein sequence ID" value="RSKR_0000721100.1"/>
    <property type="gene ID" value="RSKR_0000721100"/>
</dbReference>
<evidence type="ECO:0000313" key="1">
    <source>
        <dbReference type="Proteomes" id="UP000095286"/>
    </source>
</evidence>
<dbReference type="Proteomes" id="UP000095286">
    <property type="component" value="Unplaced"/>
</dbReference>
<reference evidence="2" key="1">
    <citation type="submission" date="2016-11" db="UniProtKB">
        <authorList>
            <consortium name="WormBaseParasite"/>
        </authorList>
    </citation>
    <scope>IDENTIFICATION</scope>
    <source>
        <strain evidence="2">KR3021</strain>
    </source>
</reference>
<organism evidence="1 2">
    <name type="scientific">Rhabditophanes sp. KR3021</name>
    <dbReference type="NCBI Taxonomy" id="114890"/>
    <lineage>
        <taxon>Eukaryota</taxon>
        <taxon>Metazoa</taxon>
        <taxon>Ecdysozoa</taxon>
        <taxon>Nematoda</taxon>
        <taxon>Chromadorea</taxon>
        <taxon>Rhabditida</taxon>
        <taxon>Tylenchina</taxon>
        <taxon>Panagrolaimomorpha</taxon>
        <taxon>Strongyloidoidea</taxon>
        <taxon>Alloionematidae</taxon>
        <taxon>Rhabditophanes</taxon>
    </lineage>
</organism>
<accession>A0AC35U4A5</accession>
<proteinExistence type="predicted"/>